<evidence type="ECO:0000256" key="5">
    <source>
        <dbReference type="ARBA" id="ARBA00023136"/>
    </source>
</evidence>
<dbReference type="GO" id="GO:0005886">
    <property type="term" value="C:plasma membrane"/>
    <property type="evidence" value="ECO:0007669"/>
    <property type="project" value="UniProtKB-SubCell"/>
</dbReference>
<keyword evidence="4 6" id="KW-1133">Transmembrane helix</keyword>
<sequence length="99" mass="9650">MGAGDGADDGQTEARTLGDDDAQFLALSLLLSALGGAAGALLGLAVTTGYALYQGWPTVVPPWALAGGVAATLVIGGLAGLYPAIRASRLSPTEALAAP</sequence>
<organism evidence="8 9">
    <name type="scientific">Streptomyces albiflavescens</name>
    <dbReference type="NCBI Taxonomy" id="1623582"/>
    <lineage>
        <taxon>Bacteria</taxon>
        <taxon>Bacillati</taxon>
        <taxon>Actinomycetota</taxon>
        <taxon>Actinomycetes</taxon>
        <taxon>Kitasatosporales</taxon>
        <taxon>Streptomycetaceae</taxon>
        <taxon>Streptomyces</taxon>
    </lineage>
</organism>
<dbReference type="EMBL" id="BMMM01000025">
    <property type="protein sequence ID" value="GGN91540.1"/>
    <property type="molecule type" value="Genomic_DNA"/>
</dbReference>
<accession>A0A918DA55</accession>
<dbReference type="Proteomes" id="UP000600365">
    <property type="component" value="Unassembled WGS sequence"/>
</dbReference>
<feature type="domain" description="ABC3 transporter permease C-terminal" evidence="7">
    <location>
        <begin position="23"/>
        <end position="92"/>
    </location>
</feature>
<evidence type="ECO:0000256" key="4">
    <source>
        <dbReference type="ARBA" id="ARBA00022989"/>
    </source>
</evidence>
<dbReference type="InterPro" id="IPR003838">
    <property type="entry name" value="ABC3_permease_C"/>
</dbReference>
<keyword evidence="9" id="KW-1185">Reference proteome</keyword>
<evidence type="ECO:0000259" key="7">
    <source>
        <dbReference type="Pfam" id="PF02687"/>
    </source>
</evidence>
<feature type="transmembrane region" description="Helical" evidence="6">
    <location>
        <begin position="24"/>
        <end position="51"/>
    </location>
</feature>
<keyword evidence="3 6" id="KW-0812">Transmembrane</keyword>
<proteinExistence type="predicted"/>
<comment type="subcellular location">
    <subcellularLocation>
        <location evidence="1">Cell membrane</location>
        <topology evidence="1">Multi-pass membrane protein</topology>
    </subcellularLocation>
</comment>
<evidence type="ECO:0000256" key="2">
    <source>
        <dbReference type="ARBA" id="ARBA00022475"/>
    </source>
</evidence>
<name>A0A918DA55_9ACTN</name>
<evidence type="ECO:0000313" key="8">
    <source>
        <dbReference type="EMBL" id="GGN91540.1"/>
    </source>
</evidence>
<keyword evidence="5 6" id="KW-0472">Membrane</keyword>
<evidence type="ECO:0000256" key="1">
    <source>
        <dbReference type="ARBA" id="ARBA00004651"/>
    </source>
</evidence>
<comment type="caution">
    <text evidence="8">The sequence shown here is derived from an EMBL/GenBank/DDBJ whole genome shotgun (WGS) entry which is preliminary data.</text>
</comment>
<keyword evidence="2" id="KW-1003">Cell membrane</keyword>
<gene>
    <name evidence="8" type="ORF">GCM10011579_088480</name>
</gene>
<evidence type="ECO:0000313" key="9">
    <source>
        <dbReference type="Proteomes" id="UP000600365"/>
    </source>
</evidence>
<protein>
    <recommendedName>
        <fullName evidence="7">ABC3 transporter permease C-terminal domain-containing protein</fullName>
    </recommendedName>
</protein>
<evidence type="ECO:0000256" key="6">
    <source>
        <dbReference type="SAM" id="Phobius"/>
    </source>
</evidence>
<evidence type="ECO:0000256" key="3">
    <source>
        <dbReference type="ARBA" id="ARBA00022692"/>
    </source>
</evidence>
<reference evidence="8 9" key="1">
    <citation type="journal article" date="2014" name="Int. J. Syst. Evol. Microbiol.">
        <title>Complete genome sequence of Corynebacterium casei LMG S-19264T (=DSM 44701T), isolated from a smear-ripened cheese.</title>
        <authorList>
            <consortium name="US DOE Joint Genome Institute (JGI-PGF)"/>
            <person name="Walter F."/>
            <person name="Albersmeier A."/>
            <person name="Kalinowski J."/>
            <person name="Ruckert C."/>
        </authorList>
    </citation>
    <scope>NUCLEOTIDE SEQUENCE [LARGE SCALE GENOMIC DNA]</scope>
    <source>
        <strain evidence="8 9">CGMCC 4.7111</strain>
    </source>
</reference>
<dbReference type="Pfam" id="PF02687">
    <property type="entry name" value="FtsX"/>
    <property type="match status" value="1"/>
</dbReference>
<feature type="transmembrane region" description="Helical" evidence="6">
    <location>
        <begin position="63"/>
        <end position="82"/>
    </location>
</feature>
<dbReference type="AlphaFoldDB" id="A0A918DA55"/>